<organism evidence="1 2">
    <name type="scientific">Datura stramonium</name>
    <name type="common">Jimsonweed</name>
    <name type="synonym">Common thornapple</name>
    <dbReference type="NCBI Taxonomy" id="4076"/>
    <lineage>
        <taxon>Eukaryota</taxon>
        <taxon>Viridiplantae</taxon>
        <taxon>Streptophyta</taxon>
        <taxon>Embryophyta</taxon>
        <taxon>Tracheophyta</taxon>
        <taxon>Spermatophyta</taxon>
        <taxon>Magnoliopsida</taxon>
        <taxon>eudicotyledons</taxon>
        <taxon>Gunneridae</taxon>
        <taxon>Pentapetalae</taxon>
        <taxon>asterids</taxon>
        <taxon>lamiids</taxon>
        <taxon>Solanales</taxon>
        <taxon>Solanaceae</taxon>
        <taxon>Solanoideae</taxon>
        <taxon>Datureae</taxon>
        <taxon>Datura</taxon>
    </lineage>
</organism>
<dbReference type="EMBL" id="JACEIK010003426">
    <property type="protein sequence ID" value="MCD9641675.1"/>
    <property type="molecule type" value="Genomic_DNA"/>
</dbReference>
<dbReference type="Proteomes" id="UP000823775">
    <property type="component" value="Unassembled WGS sequence"/>
</dbReference>
<evidence type="ECO:0000313" key="1">
    <source>
        <dbReference type="EMBL" id="MCD9641675.1"/>
    </source>
</evidence>
<accession>A0ABS8V3E8</accession>
<sequence length="118" mass="13491">MMLDKKRRKSAFDQRNAEGIPCNASLAWVTPISCSYKAVNWAFKKSLALEPKKCRYSLEVTGLARVTTNRWRVFCESSVKTDKMPAEAQHWRGTNLALISTQTYGLAVARRLPPMFHR</sequence>
<reference evidence="1 2" key="1">
    <citation type="journal article" date="2021" name="BMC Genomics">
        <title>Datura genome reveals duplications of psychoactive alkaloid biosynthetic genes and high mutation rate following tissue culture.</title>
        <authorList>
            <person name="Rajewski A."/>
            <person name="Carter-House D."/>
            <person name="Stajich J."/>
            <person name="Litt A."/>
        </authorList>
    </citation>
    <scope>NUCLEOTIDE SEQUENCE [LARGE SCALE GENOMIC DNA]</scope>
    <source>
        <strain evidence="1">AR-01</strain>
    </source>
</reference>
<proteinExistence type="predicted"/>
<feature type="non-terminal residue" evidence="1">
    <location>
        <position position="118"/>
    </location>
</feature>
<gene>
    <name evidence="1" type="ORF">HAX54_028020</name>
</gene>
<protein>
    <submittedName>
        <fullName evidence="1">Uncharacterized protein</fullName>
    </submittedName>
</protein>
<name>A0ABS8V3E8_DATST</name>
<evidence type="ECO:0000313" key="2">
    <source>
        <dbReference type="Proteomes" id="UP000823775"/>
    </source>
</evidence>
<keyword evidence="2" id="KW-1185">Reference proteome</keyword>
<comment type="caution">
    <text evidence="1">The sequence shown here is derived from an EMBL/GenBank/DDBJ whole genome shotgun (WGS) entry which is preliminary data.</text>
</comment>